<dbReference type="Proteomes" id="UP000199707">
    <property type="component" value="Unassembled WGS sequence"/>
</dbReference>
<accession>A0A1G4VVW2</accession>
<protein>
    <submittedName>
        <fullName evidence="2">Uncharacterized protein</fullName>
    </submittedName>
</protein>
<dbReference type="AlphaFoldDB" id="A0A1G4VVW2"/>
<reference evidence="3" key="1">
    <citation type="submission" date="2016-10" db="EMBL/GenBank/DDBJ databases">
        <authorList>
            <person name="Varghese N."/>
            <person name="Submissions S."/>
        </authorList>
    </citation>
    <scope>NUCLEOTIDE SEQUENCE [LARGE SCALE GENOMIC DNA]</scope>
    <source>
        <strain evidence="3">UNC267MFSha1.1M11</strain>
    </source>
</reference>
<evidence type="ECO:0000313" key="3">
    <source>
        <dbReference type="Proteomes" id="UP000199707"/>
    </source>
</evidence>
<sequence length="431" mass="47823">MRRRFVRAGFVHRRRLVPNGPFHRRLVLDRSVAGSRRIVAGRRVVLADAGAALVLDWARTSLRRMRVGLRHARLRRMCRSGGRRLRRRSRGFVRASRTGRFGHMRGRRRCRRVRGVRRSGGLRRRAVDASRAGIRRRNGTPGRLRRGTVTATRSLVRSTRGALRSRRIGRPGRPLESVRGGGRVDAMRCARAHERIGNRTGPDLGNIWNPLSAREITQTLGAGCAPTPRADLPELGQATFIQDSPGHVQTLGDAARLRQRATGHEQGTDVERRLARAAGRMVTCPLVQGDELLAHLGQHARCLRRIVGHCPCRLGQALPHLRVGHRHHAGHRIDQAVRDTDLEIGVERDGIGQGIAHAVAELRHQDGPNPLLECVCGIADEILEFVEQTDNSLDLALEIAQHGAHIVCDLAQDFHSVAAEEVGDGVPQTRQ</sequence>
<dbReference type="EMBL" id="FMUB01000003">
    <property type="protein sequence ID" value="SCX12662.1"/>
    <property type="molecule type" value="Genomic_DNA"/>
</dbReference>
<gene>
    <name evidence="2" type="ORF">SAMN02799620_01790</name>
</gene>
<proteinExistence type="predicted"/>
<organism evidence="2 3">
    <name type="scientific">Mycolicibacterium fluoranthenivorans</name>
    <dbReference type="NCBI Taxonomy" id="258505"/>
    <lineage>
        <taxon>Bacteria</taxon>
        <taxon>Bacillati</taxon>
        <taxon>Actinomycetota</taxon>
        <taxon>Actinomycetes</taxon>
        <taxon>Mycobacteriales</taxon>
        <taxon>Mycobacteriaceae</taxon>
        <taxon>Mycolicibacterium</taxon>
    </lineage>
</organism>
<name>A0A1G4VVW2_9MYCO</name>
<evidence type="ECO:0000256" key="1">
    <source>
        <dbReference type="SAM" id="MobiDB-lite"/>
    </source>
</evidence>
<evidence type="ECO:0000313" key="2">
    <source>
        <dbReference type="EMBL" id="SCX12662.1"/>
    </source>
</evidence>
<feature type="region of interest" description="Disordered" evidence="1">
    <location>
        <begin position="161"/>
        <end position="181"/>
    </location>
</feature>